<evidence type="ECO:0000256" key="1">
    <source>
        <dbReference type="SAM" id="Phobius"/>
    </source>
</evidence>
<keyword evidence="1" id="KW-0472">Membrane</keyword>
<keyword evidence="1" id="KW-0812">Transmembrane</keyword>
<accession>A0A6C0IYX5</accession>
<name>A0A6C0IYX5_9ZZZZ</name>
<reference evidence="2" key="1">
    <citation type="journal article" date="2020" name="Nature">
        <title>Giant virus diversity and host interactions through global metagenomics.</title>
        <authorList>
            <person name="Schulz F."/>
            <person name="Roux S."/>
            <person name="Paez-Espino D."/>
            <person name="Jungbluth S."/>
            <person name="Walsh D.A."/>
            <person name="Denef V.J."/>
            <person name="McMahon K.D."/>
            <person name="Konstantinidis K.T."/>
            <person name="Eloe-Fadrosh E.A."/>
            <person name="Kyrpides N.C."/>
            <person name="Woyke T."/>
        </authorList>
    </citation>
    <scope>NUCLEOTIDE SEQUENCE</scope>
    <source>
        <strain evidence="2">GVMAG-M-3300024336-7</strain>
    </source>
</reference>
<sequence length="259" mass="29225">MTDLHTDNTFSTKALNVGFAGIRTMLMTCIAGGIALYLVRMGLSVIESIKDFSADPDSYALAFVITRVFVFALYYMYEINIDFENKFPITIAAKSTRLDILGDLGTGSMIYTSFNTITISFIIYDLARRHTFPPGTGYWVGLIIWLVIEIIIFALNIKRIVDILLKARRAITKKIDRISVGLLRRKTISLVNKHKEYAVSTIEEIAELDSKDDIMEIYTINKKAITDALTELKNIVPDENMDTDETILEEKTSTPEDVV</sequence>
<proteinExistence type="predicted"/>
<keyword evidence="1" id="KW-1133">Transmembrane helix</keyword>
<evidence type="ECO:0000313" key="2">
    <source>
        <dbReference type="EMBL" id="QHT96897.1"/>
    </source>
</evidence>
<protein>
    <submittedName>
        <fullName evidence="2">Uncharacterized protein</fullName>
    </submittedName>
</protein>
<organism evidence="2">
    <name type="scientific">viral metagenome</name>
    <dbReference type="NCBI Taxonomy" id="1070528"/>
    <lineage>
        <taxon>unclassified sequences</taxon>
        <taxon>metagenomes</taxon>
        <taxon>organismal metagenomes</taxon>
    </lineage>
</organism>
<feature type="transmembrane region" description="Helical" evidence="1">
    <location>
        <begin position="20"/>
        <end position="39"/>
    </location>
</feature>
<feature type="transmembrane region" description="Helical" evidence="1">
    <location>
        <begin position="98"/>
        <end position="124"/>
    </location>
</feature>
<dbReference type="EMBL" id="MN740269">
    <property type="protein sequence ID" value="QHT96897.1"/>
    <property type="molecule type" value="Genomic_DNA"/>
</dbReference>
<dbReference type="AlphaFoldDB" id="A0A6C0IYX5"/>
<feature type="transmembrane region" description="Helical" evidence="1">
    <location>
        <begin position="136"/>
        <end position="157"/>
    </location>
</feature>
<feature type="transmembrane region" description="Helical" evidence="1">
    <location>
        <begin position="59"/>
        <end position="77"/>
    </location>
</feature>